<dbReference type="GO" id="GO:0005840">
    <property type="term" value="C:ribosome"/>
    <property type="evidence" value="ECO:0007669"/>
    <property type="project" value="UniProtKB-KW"/>
</dbReference>
<keyword evidence="5" id="KW-0699">rRNA-binding</keyword>
<dbReference type="AlphaFoldDB" id="A0A1F7UTP8"/>
<gene>
    <name evidence="5" type="primary">rplD</name>
    <name evidence="7" type="ORF">A3B21_04300</name>
</gene>
<sequence length="210" mass="22867">MQIAVYNTQGEQVRNLELNPGIFGIKPNSAVLHEVVVAQRANSRQVSANTKTRGEVSGGGKKPWKQKGTGRARQGSIRSPQWKGGGVVFGPRANRNFSKKINRKVRNAAIRMALSDKVAAGSLLVMEGLGEHIKKTKEIAAVLKSLPLKRGRTLFALPKAVKPVGRLAANIDRVTPIWTGSLNVQDLLKNVNMVTTVEGVKEIETIYRAK</sequence>
<dbReference type="GO" id="GO:0003735">
    <property type="term" value="F:structural constituent of ribosome"/>
    <property type="evidence" value="ECO:0007669"/>
    <property type="project" value="InterPro"/>
</dbReference>
<reference evidence="7 8" key="1">
    <citation type="journal article" date="2016" name="Nat. Commun.">
        <title>Thousands of microbial genomes shed light on interconnected biogeochemical processes in an aquifer system.</title>
        <authorList>
            <person name="Anantharaman K."/>
            <person name="Brown C.T."/>
            <person name="Hug L.A."/>
            <person name="Sharon I."/>
            <person name="Castelle C.J."/>
            <person name="Probst A.J."/>
            <person name="Thomas B.C."/>
            <person name="Singh A."/>
            <person name="Wilkins M.J."/>
            <person name="Karaoz U."/>
            <person name="Brodie E.L."/>
            <person name="Williams K.H."/>
            <person name="Hubbard S.S."/>
            <person name="Banfield J.F."/>
        </authorList>
    </citation>
    <scope>NUCLEOTIDE SEQUENCE [LARGE SCALE GENOMIC DNA]</scope>
</reference>
<dbReference type="EMBL" id="MGEJ01000003">
    <property type="protein sequence ID" value="OGL81645.1"/>
    <property type="molecule type" value="Genomic_DNA"/>
</dbReference>
<evidence type="ECO:0000256" key="6">
    <source>
        <dbReference type="SAM" id="MobiDB-lite"/>
    </source>
</evidence>
<dbReference type="InterPro" id="IPR002136">
    <property type="entry name" value="Ribosomal_uL4"/>
</dbReference>
<protein>
    <recommendedName>
        <fullName evidence="4 5">Large ribosomal subunit protein uL4</fullName>
    </recommendedName>
</protein>
<dbReference type="HAMAP" id="MF_01328_B">
    <property type="entry name" value="Ribosomal_uL4_B"/>
    <property type="match status" value="1"/>
</dbReference>
<keyword evidence="5" id="KW-0694">RNA-binding</keyword>
<dbReference type="GO" id="GO:1990904">
    <property type="term" value="C:ribonucleoprotein complex"/>
    <property type="evidence" value="ECO:0007669"/>
    <property type="project" value="UniProtKB-KW"/>
</dbReference>
<accession>A0A1F7UTP8</accession>
<dbReference type="GO" id="GO:0019843">
    <property type="term" value="F:rRNA binding"/>
    <property type="evidence" value="ECO:0007669"/>
    <property type="project" value="UniProtKB-UniRule"/>
</dbReference>
<keyword evidence="2 5" id="KW-0689">Ribosomal protein</keyword>
<evidence type="ECO:0000256" key="3">
    <source>
        <dbReference type="ARBA" id="ARBA00023274"/>
    </source>
</evidence>
<dbReference type="PANTHER" id="PTHR10746">
    <property type="entry name" value="50S RIBOSOMAL PROTEIN L4"/>
    <property type="match status" value="1"/>
</dbReference>
<feature type="region of interest" description="Disordered" evidence="6">
    <location>
        <begin position="42"/>
        <end position="89"/>
    </location>
</feature>
<evidence type="ECO:0000313" key="7">
    <source>
        <dbReference type="EMBL" id="OGL81645.1"/>
    </source>
</evidence>
<dbReference type="Proteomes" id="UP000176897">
    <property type="component" value="Unassembled WGS sequence"/>
</dbReference>
<evidence type="ECO:0000256" key="4">
    <source>
        <dbReference type="ARBA" id="ARBA00035244"/>
    </source>
</evidence>
<dbReference type="InterPro" id="IPR013005">
    <property type="entry name" value="Ribosomal_uL4-like"/>
</dbReference>
<name>A0A1F7UTP8_9BACT</name>
<comment type="function">
    <text evidence="5">One of the primary rRNA binding proteins, this protein initially binds near the 5'-end of the 23S rRNA. It is important during the early stages of 50S assembly. It makes multiple contacts with different domains of the 23S rRNA in the assembled 50S subunit and ribosome.</text>
</comment>
<evidence type="ECO:0000313" key="8">
    <source>
        <dbReference type="Proteomes" id="UP000176897"/>
    </source>
</evidence>
<dbReference type="SUPFAM" id="SSF52166">
    <property type="entry name" value="Ribosomal protein L4"/>
    <property type="match status" value="1"/>
</dbReference>
<comment type="similarity">
    <text evidence="1 5">Belongs to the universal ribosomal protein uL4 family.</text>
</comment>
<dbReference type="NCBIfam" id="TIGR03953">
    <property type="entry name" value="rplD_bact"/>
    <property type="match status" value="1"/>
</dbReference>
<dbReference type="Gene3D" id="3.40.1370.10">
    <property type="match status" value="1"/>
</dbReference>
<feature type="compositionally biased region" description="Polar residues" evidence="6">
    <location>
        <begin position="42"/>
        <end position="51"/>
    </location>
</feature>
<evidence type="ECO:0000256" key="2">
    <source>
        <dbReference type="ARBA" id="ARBA00022980"/>
    </source>
</evidence>
<dbReference type="Pfam" id="PF00573">
    <property type="entry name" value="Ribosomal_L4"/>
    <property type="match status" value="1"/>
</dbReference>
<keyword evidence="3 5" id="KW-0687">Ribonucleoprotein</keyword>
<dbReference type="PANTHER" id="PTHR10746:SF6">
    <property type="entry name" value="LARGE RIBOSOMAL SUBUNIT PROTEIN UL4M"/>
    <property type="match status" value="1"/>
</dbReference>
<comment type="function">
    <text evidence="5">Forms part of the polypeptide exit tunnel.</text>
</comment>
<organism evidence="7 8">
    <name type="scientific">Candidatus Uhrbacteria bacterium RIFCSPLOWO2_01_FULL_47_24</name>
    <dbReference type="NCBI Taxonomy" id="1802401"/>
    <lineage>
        <taxon>Bacteria</taxon>
        <taxon>Candidatus Uhriibacteriota</taxon>
    </lineage>
</organism>
<comment type="subunit">
    <text evidence="5">Part of the 50S ribosomal subunit.</text>
</comment>
<dbReference type="InterPro" id="IPR023574">
    <property type="entry name" value="Ribosomal_uL4_dom_sf"/>
</dbReference>
<evidence type="ECO:0000256" key="1">
    <source>
        <dbReference type="ARBA" id="ARBA00010528"/>
    </source>
</evidence>
<evidence type="ECO:0000256" key="5">
    <source>
        <dbReference type="HAMAP-Rule" id="MF_01328"/>
    </source>
</evidence>
<dbReference type="GO" id="GO:0006412">
    <property type="term" value="P:translation"/>
    <property type="evidence" value="ECO:0007669"/>
    <property type="project" value="UniProtKB-UniRule"/>
</dbReference>
<proteinExistence type="inferred from homology"/>
<dbReference type="STRING" id="1802401.A3B21_04300"/>
<comment type="caution">
    <text evidence="7">The sequence shown here is derived from an EMBL/GenBank/DDBJ whole genome shotgun (WGS) entry which is preliminary data.</text>
</comment>